<comment type="caution">
    <text evidence="7">The sequence shown here is derived from an EMBL/GenBank/DDBJ whole genome shotgun (WGS) entry which is preliminary data.</text>
</comment>
<proteinExistence type="inferred from homology"/>
<evidence type="ECO:0000256" key="2">
    <source>
        <dbReference type="ARBA" id="ARBA00010989"/>
    </source>
</evidence>
<accession>A0A9P1H2U9</accession>
<dbReference type="PANTHER" id="PTHR10961">
    <property type="entry name" value="PEROXISOMAL SARCOSINE OXIDASE"/>
    <property type="match status" value="1"/>
</dbReference>
<protein>
    <recommendedName>
        <fullName evidence="6">FAD dependent oxidoreductase domain-containing protein</fullName>
    </recommendedName>
</protein>
<evidence type="ECO:0000256" key="3">
    <source>
        <dbReference type="ARBA" id="ARBA00022630"/>
    </source>
</evidence>
<keyword evidence="8" id="KW-1185">Reference proteome</keyword>
<dbReference type="PANTHER" id="PTHR10961:SF7">
    <property type="entry name" value="FAD DEPENDENT OXIDOREDUCTASE DOMAIN-CONTAINING PROTEIN"/>
    <property type="match status" value="1"/>
</dbReference>
<gene>
    <name evidence="7" type="ORF">PPNO1_LOCUS4056</name>
</gene>
<dbReference type="EMBL" id="CALLCH030000011">
    <property type="protein sequence ID" value="CAI4214327.1"/>
    <property type="molecule type" value="Genomic_DNA"/>
</dbReference>
<dbReference type="InterPro" id="IPR006076">
    <property type="entry name" value="FAD-dep_OxRdtase"/>
</dbReference>
<name>A0A9P1H2U9_9PEZI</name>
<evidence type="ECO:0000256" key="1">
    <source>
        <dbReference type="ARBA" id="ARBA00001974"/>
    </source>
</evidence>
<dbReference type="OrthoDB" id="424974at2759"/>
<dbReference type="GO" id="GO:0050660">
    <property type="term" value="F:flavin adenine dinucleotide binding"/>
    <property type="evidence" value="ECO:0007669"/>
    <property type="project" value="InterPro"/>
</dbReference>
<dbReference type="GO" id="GO:0008115">
    <property type="term" value="F:sarcosine oxidase activity"/>
    <property type="evidence" value="ECO:0007669"/>
    <property type="project" value="TreeGrafter"/>
</dbReference>
<dbReference type="Gene3D" id="3.30.9.10">
    <property type="entry name" value="D-Amino Acid Oxidase, subunit A, domain 2"/>
    <property type="match status" value="1"/>
</dbReference>
<dbReference type="SUPFAM" id="SSF51905">
    <property type="entry name" value="FAD/NAD(P)-binding domain"/>
    <property type="match status" value="1"/>
</dbReference>
<evidence type="ECO:0000313" key="8">
    <source>
        <dbReference type="Proteomes" id="UP000838763"/>
    </source>
</evidence>
<evidence type="ECO:0000313" key="7">
    <source>
        <dbReference type="EMBL" id="CAI4214327.1"/>
    </source>
</evidence>
<feature type="domain" description="FAD dependent oxidoreductase" evidence="6">
    <location>
        <begin position="31"/>
        <end position="217"/>
    </location>
</feature>
<dbReference type="AlphaFoldDB" id="A0A9P1H2U9"/>
<sequence>MTTELFDVVVVGGGPIGLASAYEKGARGLGSYTEDFMADLAKAAIDTWDSLEQDAGTELRWMTGLLNFGDKDFGGDSPEGKCYYKFSPSPQPPISICLWTLTGPIQNLERLNMTYEQLTAREIETRYPFKNLPSDWVGLFAPDNGVINVPLLLRTLLKLAENLGADALEHAKVNSIHLSDDDTEVWEVKTTRDETEDVIFRTKKVILAPGAYINHVLKPSFDFPRSRHLGDGGKLLECQLWRE</sequence>
<keyword evidence="3" id="KW-0285">Flavoprotein</keyword>
<dbReference type="InterPro" id="IPR036188">
    <property type="entry name" value="FAD/NAD-bd_sf"/>
</dbReference>
<evidence type="ECO:0000259" key="6">
    <source>
        <dbReference type="Pfam" id="PF01266"/>
    </source>
</evidence>
<keyword evidence="5" id="KW-0560">Oxidoreductase</keyword>
<reference evidence="7" key="1">
    <citation type="submission" date="2022-11" db="EMBL/GenBank/DDBJ databases">
        <authorList>
            <person name="Scott C."/>
            <person name="Bruce N."/>
        </authorList>
    </citation>
    <scope>NUCLEOTIDE SEQUENCE</scope>
</reference>
<dbReference type="Pfam" id="PF01266">
    <property type="entry name" value="DAO"/>
    <property type="match status" value="1"/>
</dbReference>
<evidence type="ECO:0000256" key="5">
    <source>
        <dbReference type="ARBA" id="ARBA00023002"/>
    </source>
</evidence>
<keyword evidence="4" id="KW-0274">FAD</keyword>
<evidence type="ECO:0000256" key="4">
    <source>
        <dbReference type="ARBA" id="ARBA00022827"/>
    </source>
</evidence>
<dbReference type="Gene3D" id="3.50.50.60">
    <property type="entry name" value="FAD/NAD(P)-binding domain"/>
    <property type="match status" value="1"/>
</dbReference>
<dbReference type="Proteomes" id="UP000838763">
    <property type="component" value="Unassembled WGS sequence"/>
</dbReference>
<organism evidence="7 8">
    <name type="scientific">Parascedosporium putredinis</name>
    <dbReference type="NCBI Taxonomy" id="1442378"/>
    <lineage>
        <taxon>Eukaryota</taxon>
        <taxon>Fungi</taxon>
        <taxon>Dikarya</taxon>
        <taxon>Ascomycota</taxon>
        <taxon>Pezizomycotina</taxon>
        <taxon>Sordariomycetes</taxon>
        <taxon>Hypocreomycetidae</taxon>
        <taxon>Microascales</taxon>
        <taxon>Microascaceae</taxon>
        <taxon>Parascedosporium</taxon>
    </lineage>
</organism>
<comment type="similarity">
    <text evidence="2">Belongs to the MSOX/MTOX family.</text>
</comment>
<dbReference type="InterPro" id="IPR045170">
    <property type="entry name" value="MTOX"/>
</dbReference>
<comment type="cofactor">
    <cofactor evidence="1">
        <name>FAD</name>
        <dbReference type="ChEBI" id="CHEBI:57692"/>
    </cofactor>
</comment>